<name>A0A167KI98_PHYB8</name>
<sequence length="528" mass="58850">MNIIDLLIKPSTSDTNLSYPGLKAPIHDDNLMAVWESVLDQYGFRLKPTSERNTLTDAILTPTSAPVSSFLPDTPVHIKVIGRHMNGSFRCHIGTGKASRPIRSTELCRQMRLLAVFFRAENSKSQLVSPDFIFFPTWLLHLFRYTQHGSTPGRTDVRFLENAGLAKEDHIYRLNHVLNTLFRFNLHNFDGQKMQRAVELANYLFDTAGLDPSSLPRPYFPGEDLGKREQPGLYPTLVLLLHTPRPSKTKPFCHNCNTKPASRRKLCVACYRYQLKHGEARPLRLIVANRPGPRLSDLADATLAAALTSVDTLATADHGMPLMCPSNVPRTMIAPIPRSQKSCANCGVHETHQWYRNLCGAGHWCETCKSYYLRHTKVRPPELFVKAAKRKVDVRTLVNWSSWAAEDDTDDTAAITTKSRLSTPITRRSSDSTVSTVGSWTPSGCRPHLYHARYSCSASSVYESSSSSHNSPDASLVSSPTTPPSVSPSFFSHSKHRTSISSTQSSTLAPQTYGSPYGVFYQPWSLDG</sequence>
<feature type="domain" description="GATA-type" evidence="3">
    <location>
        <begin position="337"/>
        <end position="391"/>
    </location>
</feature>
<evidence type="ECO:0000259" key="3">
    <source>
        <dbReference type="PROSITE" id="PS50114"/>
    </source>
</evidence>
<dbReference type="RefSeq" id="XP_018286207.1">
    <property type="nucleotide sequence ID" value="XM_018432553.1"/>
</dbReference>
<dbReference type="Proteomes" id="UP000077315">
    <property type="component" value="Unassembled WGS sequence"/>
</dbReference>
<dbReference type="GeneID" id="28993459"/>
<dbReference type="GO" id="GO:0006355">
    <property type="term" value="P:regulation of DNA-templated transcription"/>
    <property type="evidence" value="ECO:0007669"/>
    <property type="project" value="InterPro"/>
</dbReference>
<accession>A0A167KI98</accession>
<dbReference type="PROSITE" id="PS50114">
    <property type="entry name" value="GATA_ZN_FINGER_2"/>
    <property type="match status" value="1"/>
</dbReference>
<organism evidence="4 5">
    <name type="scientific">Phycomyces blakesleeanus (strain ATCC 8743b / DSM 1359 / FGSC 10004 / NBRC 33097 / NRRL 1555)</name>
    <dbReference type="NCBI Taxonomy" id="763407"/>
    <lineage>
        <taxon>Eukaryota</taxon>
        <taxon>Fungi</taxon>
        <taxon>Fungi incertae sedis</taxon>
        <taxon>Mucoromycota</taxon>
        <taxon>Mucoromycotina</taxon>
        <taxon>Mucoromycetes</taxon>
        <taxon>Mucorales</taxon>
        <taxon>Phycomycetaceae</taxon>
        <taxon>Phycomyces</taxon>
    </lineage>
</organism>
<dbReference type="InterPro" id="IPR013088">
    <property type="entry name" value="Znf_NHR/GATA"/>
</dbReference>
<keyword evidence="5" id="KW-1185">Reference proteome</keyword>
<dbReference type="AlphaFoldDB" id="A0A167KI98"/>
<dbReference type="GO" id="GO:0043565">
    <property type="term" value="F:sequence-specific DNA binding"/>
    <property type="evidence" value="ECO:0007669"/>
    <property type="project" value="InterPro"/>
</dbReference>
<reference evidence="5" key="1">
    <citation type="submission" date="2015-06" db="EMBL/GenBank/DDBJ databases">
        <title>Expansion of signal transduction pathways in fungi by whole-genome duplication.</title>
        <authorList>
            <consortium name="DOE Joint Genome Institute"/>
            <person name="Corrochano L.M."/>
            <person name="Kuo A."/>
            <person name="Marcet-Houben M."/>
            <person name="Polaino S."/>
            <person name="Salamov A."/>
            <person name="Villalobos J.M."/>
            <person name="Alvarez M.I."/>
            <person name="Avalos J."/>
            <person name="Benito E.P."/>
            <person name="Benoit I."/>
            <person name="Burger G."/>
            <person name="Camino L.P."/>
            <person name="Canovas D."/>
            <person name="Cerda-Olmedo E."/>
            <person name="Cheng J.-F."/>
            <person name="Dominguez A."/>
            <person name="Elias M."/>
            <person name="Eslava A.P."/>
            <person name="Glaser F."/>
            <person name="Grimwood J."/>
            <person name="Gutierrez G."/>
            <person name="Heitman J."/>
            <person name="Henrissat B."/>
            <person name="Iturriaga E.A."/>
            <person name="Lang B.F."/>
            <person name="Lavin J.L."/>
            <person name="Lee S."/>
            <person name="Li W."/>
            <person name="Lindquist E."/>
            <person name="Lopez-Garcia S."/>
            <person name="Luque E.M."/>
            <person name="Marcos A.T."/>
            <person name="Martin J."/>
            <person name="McCluskey K."/>
            <person name="Medina H.R."/>
            <person name="Miralles-Duran A."/>
            <person name="Miyazaki A."/>
            <person name="Munoz-Torres E."/>
            <person name="Oguiza J.A."/>
            <person name="Ohm R."/>
            <person name="Olmedo M."/>
            <person name="Orejas M."/>
            <person name="Ortiz-Castellanos L."/>
            <person name="Pisabarro A.G."/>
            <person name="Rodriguez-Romero J."/>
            <person name="Ruiz-Herrera J."/>
            <person name="Ruiz-Vazquez R."/>
            <person name="Sanz C."/>
            <person name="Schackwitz W."/>
            <person name="Schmutz J."/>
            <person name="Shahriari M."/>
            <person name="Shelest E."/>
            <person name="Silva-Franco F."/>
            <person name="Soanes D."/>
            <person name="Syed K."/>
            <person name="Tagua V.G."/>
            <person name="Talbot N.J."/>
            <person name="Thon M."/>
            <person name="De vries R.P."/>
            <person name="Wiebenga A."/>
            <person name="Yadav J.S."/>
            <person name="Braun E.L."/>
            <person name="Baker S."/>
            <person name="Garre V."/>
            <person name="Horwitz B."/>
            <person name="Torres-Martinez S."/>
            <person name="Idnurm A."/>
            <person name="Herrera-Estrella A."/>
            <person name="Gabaldon T."/>
            <person name="Grigoriev I.V."/>
        </authorList>
    </citation>
    <scope>NUCLEOTIDE SEQUENCE [LARGE SCALE GENOMIC DNA]</scope>
    <source>
        <strain evidence="5">NRRL 1555(-)</strain>
    </source>
</reference>
<dbReference type="SUPFAM" id="SSF57716">
    <property type="entry name" value="Glucocorticoid receptor-like (DNA-binding domain)"/>
    <property type="match status" value="1"/>
</dbReference>
<evidence type="ECO:0000256" key="2">
    <source>
        <dbReference type="SAM" id="MobiDB-lite"/>
    </source>
</evidence>
<evidence type="ECO:0000256" key="1">
    <source>
        <dbReference type="PROSITE-ProRule" id="PRU00094"/>
    </source>
</evidence>
<dbReference type="Gene3D" id="3.30.50.10">
    <property type="entry name" value="Erythroid Transcription Factor GATA-1, subunit A"/>
    <property type="match status" value="1"/>
</dbReference>
<gene>
    <name evidence="4" type="ORF">PHYBLDRAFT_150831</name>
</gene>
<dbReference type="EMBL" id="KV440996">
    <property type="protein sequence ID" value="OAD68167.1"/>
    <property type="molecule type" value="Genomic_DNA"/>
</dbReference>
<feature type="region of interest" description="Disordered" evidence="2">
    <location>
        <begin position="487"/>
        <end position="508"/>
    </location>
</feature>
<dbReference type="InterPro" id="IPR000679">
    <property type="entry name" value="Znf_GATA"/>
</dbReference>
<dbReference type="OrthoDB" id="2258182at2759"/>
<keyword evidence="1" id="KW-0862">Zinc</keyword>
<keyword evidence="1" id="KW-0863">Zinc-finger</keyword>
<feature type="compositionally biased region" description="Polar residues" evidence="2">
    <location>
        <begin position="499"/>
        <end position="508"/>
    </location>
</feature>
<proteinExistence type="predicted"/>
<dbReference type="VEuPathDB" id="FungiDB:PHYBLDRAFT_150831"/>
<dbReference type="GO" id="GO:0008270">
    <property type="term" value="F:zinc ion binding"/>
    <property type="evidence" value="ECO:0007669"/>
    <property type="project" value="UniProtKB-KW"/>
</dbReference>
<dbReference type="InParanoid" id="A0A167KI98"/>
<protein>
    <submittedName>
        <fullName evidence="4">GATA-type zinc finger transcription factor</fullName>
    </submittedName>
</protein>
<evidence type="ECO:0000313" key="4">
    <source>
        <dbReference type="EMBL" id="OAD68167.1"/>
    </source>
</evidence>
<evidence type="ECO:0000313" key="5">
    <source>
        <dbReference type="Proteomes" id="UP000077315"/>
    </source>
</evidence>
<keyword evidence="1" id="KW-0479">Metal-binding</keyword>